<feature type="domain" description="C2H2-type" evidence="9">
    <location>
        <begin position="129"/>
        <end position="151"/>
    </location>
</feature>
<dbReference type="GO" id="GO:0005634">
    <property type="term" value="C:nucleus"/>
    <property type="evidence" value="ECO:0007669"/>
    <property type="project" value="UniProtKB-SubCell"/>
</dbReference>
<reference evidence="10 11" key="1">
    <citation type="journal article" date="2016" name="Nat. Commun.">
        <title>Ectomycorrhizal ecology is imprinted in the genome of the dominant symbiotic fungus Cenococcum geophilum.</title>
        <authorList>
            <consortium name="DOE Joint Genome Institute"/>
            <person name="Peter M."/>
            <person name="Kohler A."/>
            <person name="Ohm R.A."/>
            <person name="Kuo A."/>
            <person name="Krutzmann J."/>
            <person name="Morin E."/>
            <person name="Arend M."/>
            <person name="Barry K.W."/>
            <person name="Binder M."/>
            <person name="Choi C."/>
            <person name="Clum A."/>
            <person name="Copeland A."/>
            <person name="Grisel N."/>
            <person name="Haridas S."/>
            <person name="Kipfer T."/>
            <person name="LaButti K."/>
            <person name="Lindquist E."/>
            <person name="Lipzen A."/>
            <person name="Maire R."/>
            <person name="Meier B."/>
            <person name="Mihaltcheva S."/>
            <person name="Molinier V."/>
            <person name="Murat C."/>
            <person name="Poggeler S."/>
            <person name="Quandt C.A."/>
            <person name="Sperisen C."/>
            <person name="Tritt A."/>
            <person name="Tisserant E."/>
            <person name="Crous P.W."/>
            <person name="Henrissat B."/>
            <person name="Nehls U."/>
            <person name="Egli S."/>
            <person name="Spatafora J.W."/>
            <person name="Grigoriev I.V."/>
            <person name="Martin F.M."/>
        </authorList>
    </citation>
    <scope>NUCLEOTIDE SEQUENCE [LARGE SCALE GENOMIC DNA]</scope>
    <source>
        <strain evidence="10 11">CBS 459.81</strain>
    </source>
</reference>
<keyword evidence="11" id="KW-1185">Reference proteome</keyword>
<dbReference type="PANTHER" id="PTHR24388">
    <property type="entry name" value="ZINC FINGER PROTEIN"/>
    <property type="match status" value="1"/>
</dbReference>
<evidence type="ECO:0000313" key="11">
    <source>
        <dbReference type="Proteomes" id="UP000250266"/>
    </source>
</evidence>
<dbReference type="Proteomes" id="UP000250266">
    <property type="component" value="Unassembled WGS sequence"/>
</dbReference>
<dbReference type="InterPro" id="IPR036236">
    <property type="entry name" value="Znf_C2H2_sf"/>
</dbReference>
<keyword evidence="6" id="KW-0539">Nucleus</keyword>
<keyword evidence="4 7" id="KW-0863">Zinc-finger</keyword>
<evidence type="ECO:0000313" key="10">
    <source>
        <dbReference type="EMBL" id="OCK76360.1"/>
    </source>
</evidence>
<evidence type="ECO:0000256" key="2">
    <source>
        <dbReference type="ARBA" id="ARBA00022723"/>
    </source>
</evidence>
<name>A0A8E2E2W2_9PEZI</name>
<dbReference type="Pfam" id="PF00096">
    <property type="entry name" value="zf-C2H2"/>
    <property type="match status" value="1"/>
</dbReference>
<evidence type="ECO:0000256" key="4">
    <source>
        <dbReference type="ARBA" id="ARBA00022771"/>
    </source>
</evidence>
<proteinExistence type="predicted"/>
<evidence type="ECO:0000256" key="1">
    <source>
        <dbReference type="ARBA" id="ARBA00004123"/>
    </source>
</evidence>
<evidence type="ECO:0000256" key="6">
    <source>
        <dbReference type="ARBA" id="ARBA00023242"/>
    </source>
</evidence>
<keyword evidence="2" id="KW-0479">Metal-binding</keyword>
<feature type="domain" description="C2H2-type" evidence="9">
    <location>
        <begin position="98"/>
        <end position="126"/>
    </location>
</feature>
<dbReference type="Gene3D" id="3.30.160.60">
    <property type="entry name" value="Classic Zinc Finger"/>
    <property type="match status" value="1"/>
</dbReference>
<dbReference type="GO" id="GO:0000981">
    <property type="term" value="F:DNA-binding transcription factor activity, RNA polymerase II-specific"/>
    <property type="evidence" value="ECO:0007669"/>
    <property type="project" value="TreeGrafter"/>
</dbReference>
<keyword evidence="5" id="KW-0862">Zinc</keyword>
<protein>
    <recommendedName>
        <fullName evidence="9">C2H2-type domain-containing protein</fullName>
    </recommendedName>
</protein>
<keyword evidence="3" id="KW-0677">Repeat</keyword>
<dbReference type="OrthoDB" id="8117402at2759"/>
<dbReference type="AlphaFoldDB" id="A0A8E2E2W2"/>
<feature type="region of interest" description="Disordered" evidence="8">
    <location>
        <begin position="73"/>
        <end position="98"/>
    </location>
</feature>
<dbReference type="GO" id="GO:0008270">
    <property type="term" value="F:zinc ion binding"/>
    <property type="evidence" value="ECO:0007669"/>
    <property type="project" value="UniProtKB-KW"/>
</dbReference>
<accession>A0A8E2E2W2</accession>
<dbReference type="PANTHER" id="PTHR24388:SF54">
    <property type="entry name" value="PROTEIN ESCARGOT"/>
    <property type="match status" value="1"/>
</dbReference>
<organism evidence="10 11">
    <name type="scientific">Lepidopterella palustris CBS 459.81</name>
    <dbReference type="NCBI Taxonomy" id="1314670"/>
    <lineage>
        <taxon>Eukaryota</taxon>
        <taxon>Fungi</taxon>
        <taxon>Dikarya</taxon>
        <taxon>Ascomycota</taxon>
        <taxon>Pezizomycotina</taxon>
        <taxon>Dothideomycetes</taxon>
        <taxon>Pleosporomycetidae</taxon>
        <taxon>Mytilinidiales</taxon>
        <taxon>Argynnaceae</taxon>
        <taxon>Lepidopterella</taxon>
    </lineage>
</organism>
<dbReference type="PROSITE" id="PS00028">
    <property type="entry name" value="ZINC_FINGER_C2H2_1"/>
    <property type="match status" value="2"/>
</dbReference>
<evidence type="ECO:0000259" key="9">
    <source>
        <dbReference type="PROSITE" id="PS50157"/>
    </source>
</evidence>
<dbReference type="SUPFAM" id="SSF57667">
    <property type="entry name" value="beta-beta-alpha zinc fingers"/>
    <property type="match status" value="1"/>
</dbReference>
<feature type="compositionally biased region" description="Polar residues" evidence="8">
    <location>
        <begin position="168"/>
        <end position="182"/>
    </location>
</feature>
<dbReference type="EMBL" id="KV745218">
    <property type="protein sequence ID" value="OCK76360.1"/>
    <property type="molecule type" value="Genomic_DNA"/>
</dbReference>
<feature type="region of interest" description="Disordered" evidence="8">
    <location>
        <begin position="168"/>
        <end position="196"/>
    </location>
</feature>
<gene>
    <name evidence="10" type="ORF">K432DRAFT_385500</name>
</gene>
<evidence type="ECO:0000256" key="7">
    <source>
        <dbReference type="PROSITE-ProRule" id="PRU00042"/>
    </source>
</evidence>
<dbReference type="GO" id="GO:0000978">
    <property type="term" value="F:RNA polymerase II cis-regulatory region sequence-specific DNA binding"/>
    <property type="evidence" value="ECO:0007669"/>
    <property type="project" value="TreeGrafter"/>
</dbReference>
<dbReference type="InterPro" id="IPR050527">
    <property type="entry name" value="Snail/Krueppel_Znf"/>
</dbReference>
<dbReference type="PROSITE" id="PS50157">
    <property type="entry name" value="ZINC_FINGER_C2H2_2"/>
    <property type="match status" value="2"/>
</dbReference>
<evidence type="ECO:0000256" key="8">
    <source>
        <dbReference type="SAM" id="MobiDB-lite"/>
    </source>
</evidence>
<dbReference type="SMART" id="SM00355">
    <property type="entry name" value="ZnF_C2H2"/>
    <property type="match status" value="2"/>
</dbReference>
<comment type="subcellular location">
    <subcellularLocation>
        <location evidence="1">Nucleus</location>
    </subcellularLocation>
</comment>
<evidence type="ECO:0000256" key="5">
    <source>
        <dbReference type="ARBA" id="ARBA00022833"/>
    </source>
</evidence>
<evidence type="ECO:0000256" key="3">
    <source>
        <dbReference type="ARBA" id="ARBA00022737"/>
    </source>
</evidence>
<feature type="region of interest" description="Disordered" evidence="8">
    <location>
        <begin position="15"/>
        <end position="53"/>
    </location>
</feature>
<dbReference type="InterPro" id="IPR013087">
    <property type="entry name" value="Znf_C2H2_type"/>
</dbReference>
<sequence>MSATTGCVVKITPAYRRSTQKRPHAAISELEESARNGKRSRTTRNNTRVEDLISSHEKTIKDLQKRVWLLEGGNSNRSVTSEPKEPEPEPELEPEPPYNCPLCGQSILHSHNLLRHLRKQHTLKDKLGQSCQICNRSFNRWCDFSRHMNTHYTGPDRRAFWDQYFRQASSGPQAESPKQLTPQPRRDLVDATPLDPQPLGNRLDAVPSNSQAEQIQQFSHWNTFNATPFDLEPKIQQPFSQGELNTFDTTPFDLQSKSIQQLFLQEDWNTFDATPFDFQPDSIQQLFSGGLRDEQSDTL</sequence>